<organism evidence="2 3">
    <name type="scientific">Microbacterium alkaliflavum</name>
    <dbReference type="NCBI Taxonomy" id="3248839"/>
    <lineage>
        <taxon>Bacteria</taxon>
        <taxon>Bacillati</taxon>
        <taxon>Actinomycetota</taxon>
        <taxon>Actinomycetes</taxon>
        <taxon>Micrococcales</taxon>
        <taxon>Microbacteriaceae</taxon>
        <taxon>Microbacterium</taxon>
    </lineage>
</organism>
<dbReference type="SUPFAM" id="SSF52540">
    <property type="entry name" value="P-loop containing nucleoside triphosphate hydrolases"/>
    <property type="match status" value="1"/>
</dbReference>
<dbReference type="Pfam" id="PF25872">
    <property type="entry name" value="HTH_77"/>
    <property type="match status" value="1"/>
</dbReference>
<sequence>MSGVLPARVIRTPDQRIRVFVSSTLRELEPERQAARAAIELLHLAPVMFELGARPHPPRALYRAYLAQSDIFVGVYWEQYGWVAPGEEVSGLEDEYRLADSDMPKLIYVKEPAERDERLAVLMARIRDDDTASYKSFADADELARLLETDLATLLAERFDAGRPTMAAAVAEPVTGRMPTPSTAILGRSAEVSTLLVWLGDTRADERRRLITLVGPGGIGKSRLAIEVARLATERFDRVTFVPLEHIRDPDDMLPAIARELGVRAGEDLPLIERLARARAGRRDLLVLDNFEQIIEAAPDVAMLLARLADATVVVTSRARLRIHGEQVFDLDPLDLPHDAENDPLAEIGHCAAVRLFTDRARAADSRFQLTESNGGDVARLCRALDGVPLAIELAAAGIRALSPAAMLKRLDSVLARLPAGDRDAPERQRTIQTTIEWSLDLLDADAQALFTRLGVFAGDFSLDAAEAVTADDPSTAGLLETLLELVDASLLRAHDVDGVPIFSMLAPVREIAAAQFDGCTDAAVVRLAHGEYYVRLAAEVEPLLRGSTQSAAVQRLDAERDNLRVGFRHLITAGHVDAVADAVWRLLLYWWIEELLLEAKAWMRDVLQAGVPRTDRARAVARLVPEWVSEWQPGAMVDVEAIEYAVALLHEAKDAFSEGCALTILAIAFNASTPPRLDRAEEALRRALELVPVDVDPSFNAVFRSVMGTTELLRGRPAEALTFFEAALADAVRAGDRFVEGITLTNVGWSRLALGEAHPEFFTRHLEITLSFGGEDGIGYAFEGLTACEIVLGDIERAGTFLGAAETIRRRTGIFDRRSYVTYGPFVERVLASAQADRFQAARDRGHRLSRADAVQLALETAAS</sequence>
<keyword evidence="3" id="KW-1185">Reference proteome</keyword>
<protein>
    <submittedName>
        <fullName evidence="2">ATP-binding protein</fullName>
    </submittedName>
</protein>
<dbReference type="Pfam" id="PF13271">
    <property type="entry name" value="DUF4062"/>
    <property type="match status" value="1"/>
</dbReference>
<dbReference type="SUPFAM" id="SSF48452">
    <property type="entry name" value="TPR-like"/>
    <property type="match status" value="1"/>
</dbReference>
<evidence type="ECO:0000313" key="3">
    <source>
        <dbReference type="Proteomes" id="UP001610861"/>
    </source>
</evidence>
<dbReference type="InterPro" id="IPR025139">
    <property type="entry name" value="DUF4062"/>
</dbReference>
<keyword evidence="2" id="KW-0067">ATP-binding</keyword>
<dbReference type="PANTHER" id="PTHR47691">
    <property type="entry name" value="REGULATOR-RELATED"/>
    <property type="match status" value="1"/>
</dbReference>
<feature type="domain" description="AAA+ ATPase" evidence="1">
    <location>
        <begin position="207"/>
        <end position="335"/>
    </location>
</feature>
<dbReference type="Proteomes" id="UP001610861">
    <property type="component" value="Unassembled WGS sequence"/>
</dbReference>
<dbReference type="InterPro" id="IPR011990">
    <property type="entry name" value="TPR-like_helical_dom_sf"/>
</dbReference>
<dbReference type="InterPro" id="IPR049945">
    <property type="entry name" value="AAA_22"/>
</dbReference>
<dbReference type="InterPro" id="IPR003593">
    <property type="entry name" value="AAA+_ATPase"/>
</dbReference>
<gene>
    <name evidence="2" type="ORF">ACH3VR_02940</name>
</gene>
<accession>A0ABW7Q390</accession>
<dbReference type="Pfam" id="PF13401">
    <property type="entry name" value="AAA_22"/>
    <property type="match status" value="1"/>
</dbReference>
<dbReference type="EMBL" id="JBIQWL010000001">
    <property type="protein sequence ID" value="MFH8249309.1"/>
    <property type="molecule type" value="Genomic_DNA"/>
</dbReference>
<keyword evidence="2" id="KW-0547">Nucleotide-binding</keyword>
<proteinExistence type="predicted"/>
<comment type="caution">
    <text evidence="2">The sequence shown here is derived from an EMBL/GenBank/DDBJ whole genome shotgun (WGS) entry which is preliminary data.</text>
</comment>
<evidence type="ECO:0000259" key="1">
    <source>
        <dbReference type="SMART" id="SM00382"/>
    </source>
</evidence>
<dbReference type="RefSeq" id="WP_396639251.1">
    <property type="nucleotide sequence ID" value="NZ_JBIQWL010000001.1"/>
</dbReference>
<dbReference type="SMART" id="SM00382">
    <property type="entry name" value="AAA"/>
    <property type="match status" value="1"/>
</dbReference>
<reference evidence="2 3" key="1">
    <citation type="submission" date="2024-09" db="EMBL/GenBank/DDBJ databases">
        <authorList>
            <person name="Pan X."/>
        </authorList>
    </citation>
    <scope>NUCLEOTIDE SEQUENCE [LARGE SCALE GENOMIC DNA]</scope>
    <source>
        <strain evidence="2 3">B2969</strain>
    </source>
</reference>
<dbReference type="Gene3D" id="1.25.40.10">
    <property type="entry name" value="Tetratricopeptide repeat domain"/>
    <property type="match status" value="1"/>
</dbReference>
<dbReference type="GO" id="GO:0005524">
    <property type="term" value="F:ATP binding"/>
    <property type="evidence" value="ECO:0007669"/>
    <property type="project" value="UniProtKB-KW"/>
</dbReference>
<dbReference type="PANTHER" id="PTHR47691:SF3">
    <property type="entry name" value="HTH-TYPE TRANSCRIPTIONAL REGULATOR RV0890C-RELATED"/>
    <property type="match status" value="1"/>
</dbReference>
<dbReference type="InterPro" id="IPR027417">
    <property type="entry name" value="P-loop_NTPase"/>
</dbReference>
<evidence type="ECO:0000313" key="2">
    <source>
        <dbReference type="EMBL" id="MFH8249309.1"/>
    </source>
</evidence>
<dbReference type="Gene3D" id="3.40.50.300">
    <property type="entry name" value="P-loop containing nucleotide triphosphate hydrolases"/>
    <property type="match status" value="1"/>
</dbReference>
<dbReference type="InterPro" id="IPR058852">
    <property type="entry name" value="HTH_77"/>
</dbReference>
<name>A0ABW7Q390_9MICO</name>